<dbReference type="SUPFAM" id="SSF55753">
    <property type="entry name" value="Actin depolymerizing proteins"/>
    <property type="match status" value="1"/>
</dbReference>
<feature type="compositionally biased region" description="Low complexity" evidence="1">
    <location>
        <begin position="778"/>
        <end position="787"/>
    </location>
</feature>
<feature type="region of interest" description="Disordered" evidence="1">
    <location>
        <begin position="1050"/>
        <end position="1086"/>
    </location>
</feature>
<feature type="compositionally biased region" description="Basic and acidic residues" evidence="1">
    <location>
        <begin position="393"/>
        <end position="408"/>
    </location>
</feature>
<name>A0ABQ0CTD0_9HYPO</name>
<feature type="compositionally biased region" description="Acidic residues" evidence="1">
    <location>
        <begin position="365"/>
        <end position="374"/>
    </location>
</feature>
<feature type="region of interest" description="Disordered" evidence="1">
    <location>
        <begin position="778"/>
        <end position="881"/>
    </location>
</feature>
<feature type="compositionally biased region" description="Low complexity" evidence="1">
    <location>
        <begin position="1050"/>
        <end position="1064"/>
    </location>
</feature>
<gene>
    <name evidence="2" type="primary">g4954</name>
    <name evidence="2" type="ORF">EsDP_00004954</name>
</gene>
<dbReference type="EMBL" id="BAAFGZ010000210">
    <property type="protein sequence ID" value="GAB0136660.1"/>
    <property type="molecule type" value="Genomic_DNA"/>
</dbReference>
<dbReference type="InterPro" id="IPR029006">
    <property type="entry name" value="ADF-H/Gelsolin-like_dom_sf"/>
</dbReference>
<dbReference type="Gene3D" id="3.40.20.10">
    <property type="entry name" value="Severin"/>
    <property type="match status" value="1"/>
</dbReference>
<accession>A0ABQ0CTD0</accession>
<evidence type="ECO:0000313" key="2">
    <source>
        <dbReference type="EMBL" id="GAB0136660.1"/>
    </source>
</evidence>
<evidence type="ECO:0000256" key="1">
    <source>
        <dbReference type="SAM" id="MobiDB-lite"/>
    </source>
</evidence>
<feature type="region of interest" description="Disordered" evidence="1">
    <location>
        <begin position="1192"/>
        <end position="1220"/>
    </location>
</feature>
<feature type="compositionally biased region" description="Low complexity" evidence="1">
    <location>
        <begin position="997"/>
        <end position="1009"/>
    </location>
</feature>
<feature type="compositionally biased region" description="Polar residues" evidence="1">
    <location>
        <begin position="816"/>
        <end position="831"/>
    </location>
</feature>
<feature type="region of interest" description="Disordered" evidence="1">
    <location>
        <begin position="969"/>
        <end position="1012"/>
    </location>
</feature>
<comment type="caution">
    <text evidence="2">The sequence shown here is derived from an EMBL/GenBank/DDBJ whole genome shotgun (WGS) entry which is preliminary data.</text>
</comment>
<protein>
    <recommendedName>
        <fullName evidence="4">Prolipoprotein diacylglyceryl transferase</fullName>
    </recommendedName>
</protein>
<feature type="region of interest" description="Disordered" evidence="1">
    <location>
        <begin position="156"/>
        <end position="186"/>
    </location>
</feature>
<feature type="compositionally biased region" description="Basic and acidic residues" evidence="1">
    <location>
        <begin position="459"/>
        <end position="473"/>
    </location>
</feature>
<feature type="region of interest" description="Disordered" evidence="1">
    <location>
        <begin position="392"/>
        <end position="487"/>
    </location>
</feature>
<organism evidence="2 3">
    <name type="scientific">Epichloe bromicola</name>
    <dbReference type="NCBI Taxonomy" id="79588"/>
    <lineage>
        <taxon>Eukaryota</taxon>
        <taxon>Fungi</taxon>
        <taxon>Dikarya</taxon>
        <taxon>Ascomycota</taxon>
        <taxon>Pezizomycotina</taxon>
        <taxon>Sordariomycetes</taxon>
        <taxon>Hypocreomycetidae</taxon>
        <taxon>Hypocreales</taxon>
        <taxon>Clavicipitaceae</taxon>
        <taxon>Epichloe</taxon>
    </lineage>
</organism>
<feature type="region of interest" description="Disordered" evidence="1">
    <location>
        <begin position="522"/>
        <end position="542"/>
    </location>
</feature>
<feature type="compositionally biased region" description="Polar residues" evidence="1">
    <location>
        <begin position="1077"/>
        <end position="1086"/>
    </location>
</feature>
<feature type="region of interest" description="Disordered" evidence="1">
    <location>
        <begin position="275"/>
        <end position="379"/>
    </location>
</feature>
<feature type="compositionally biased region" description="Polar residues" evidence="1">
    <location>
        <begin position="869"/>
        <end position="878"/>
    </location>
</feature>
<proteinExistence type="predicted"/>
<dbReference type="Proteomes" id="UP001562357">
    <property type="component" value="Unassembled WGS sequence"/>
</dbReference>
<sequence length="1220" mass="131986">MSLNGLDDPMVVEAHEAATSEPGGWFLLKYEGRDEIQVLSRGNGGIIEVRNSVAEYDETSPLYGFLKYRRRSVIIKYLPEDCSRIIQGMYFSARVAVHFNAICERFSPYDTVFEITSAGELGDSKLSAACSLHTATCSTSSSTSSLRQRRLMEIAEEEEDEQRATKRQSTHDADESRPQSAHDRRSTAELVTLNSDLASSPGNSEFAAVTTSDVPSFVGVNEWPTSPDSDVYTIGAYPYSKPRVKLGPRPSVDANARPQTAGNFRPVSAIPAGFKLFGKGGKKSKGKDGTTGSSPPEEIVGLNFSASDDGHDRPATSSSSIFDSVPLPAPAQKKPTISPEKARLMKAMQLREKKKKMSVLPPSDEFLEDDEIANAEDGSTQVLDEAIASSEIDCDKNNRRVSLSKDDSGVVLDTVTPLTHADKTSDLTPSDSHPASPLVGSSEAGHSTKASSISETTDETIHAKEETEPKEVDIPSTEDVSKGNGIDAETFVAKENAAEIFHLRAETVIEETNEPITTIAELSTTSNIAEDPQGGSIDDGESFENVALPVSKFSANAVPGSDESVSRVPETDASKDLDTVYTTNSSPVLKAEVSAQDLLAATKAASQTTMIPLATAVEAAGSDIDAPAPSNDVGEEASLSRAVAEKKSKRRSQIEPIKTTNLELKKDTENNTQSASLEKAAPVSVIKTPITPSFPQSTMNEQDEAPSTYTVRTVSNPVRGNLIVPADANQSSARSMSSGAAYLHYITQQQQGGNLAKKSNNIGSSISQRIKALEKLSAASGDAPASPARERPSSTFYAVKKREPSRSPSVIDRANSFRNQTPPSPEQSQEVSAEAVRRNRLERSGSVTSRLSMFESPTARTAVPRNPGVPSSNNTQGRPESVSVMARIIRDPNNTGHMSFEPPRDPSEYNHLELKQSPLLVDHQTAFAAEKDYSGFEQTQDRGNDLYEQSKSSKPRQSSLGIVKGFIKERRKSAASDTGNSPYSPGRAESVHANPAFSPRMSISSPRSSFSKDRETILLPSESAFGDDAKSTNGDKKLSRAGRFMRRLSNLSSSRSKNNLPSISATTTKEEAHESVQSRPSTTGTPTIVSYMGDVNVQFPDNLLWKRRNMSLDSQGFLILSALPVQNGRPAQGTKRYHLSEFRPPSIPDVEVQELPNSVVLEFIEGSGIQVACEDRTRQLRVLQSKSRYAGSNNLREMRETNKRTALQEAHSTRGTTYGL</sequence>
<feature type="compositionally biased region" description="Basic and acidic residues" evidence="1">
    <location>
        <begin position="169"/>
        <end position="186"/>
    </location>
</feature>
<feature type="compositionally biased region" description="Polar residues" evidence="1">
    <location>
        <begin position="444"/>
        <end position="455"/>
    </location>
</feature>
<evidence type="ECO:0000313" key="3">
    <source>
        <dbReference type="Proteomes" id="UP001562357"/>
    </source>
</evidence>
<reference evidence="3" key="1">
    <citation type="submission" date="2024-06" db="EMBL/GenBank/DDBJ databases">
        <title>Draft Genome Sequences of Epichloe bromicola Strains Isolated from Elymus ciliaris.</title>
        <authorList>
            <consortium name="Epichloe bromicola genome sequencing consortium"/>
            <person name="Miura A."/>
            <person name="Imano S."/>
            <person name="Ashida A."/>
            <person name="Sato I."/>
            <person name="Chiba S."/>
            <person name="Tanaka A."/>
            <person name="Camagna M."/>
            <person name="Takemoto D."/>
        </authorList>
    </citation>
    <scope>NUCLEOTIDE SEQUENCE [LARGE SCALE GENOMIC DNA]</scope>
    <source>
        <strain evidence="3">DP</strain>
    </source>
</reference>
<keyword evidence="3" id="KW-1185">Reference proteome</keyword>
<evidence type="ECO:0008006" key="4">
    <source>
        <dbReference type="Google" id="ProtNLM"/>
    </source>
</evidence>